<accession>A0A3M0D796</accession>
<evidence type="ECO:0000313" key="1">
    <source>
        <dbReference type="EMBL" id="RMB12133.1"/>
    </source>
</evidence>
<dbReference type="InParanoid" id="A0A3M0D796"/>
<dbReference type="Proteomes" id="UP000271227">
    <property type="component" value="Unassembled WGS sequence"/>
</dbReference>
<dbReference type="EMBL" id="REFR01000009">
    <property type="protein sequence ID" value="RMB12133.1"/>
    <property type="molecule type" value="Genomic_DNA"/>
</dbReference>
<comment type="caution">
    <text evidence="1">The sequence shown here is derived from an EMBL/GenBank/DDBJ whole genome shotgun (WGS) entry which is preliminary data.</text>
</comment>
<evidence type="ECO:0000313" key="2">
    <source>
        <dbReference type="Proteomes" id="UP000271227"/>
    </source>
</evidence>
<protein>
    <submittedName>
        <fullName evidence="1">Sulfotransferase</fullName>
    </submittedName>
</protein>
<sequence length="285" mass="32046">MTDRKTQRRFHFISGLPRSGSTLLAAILRQNPAFHAGMTSPVGSLFTNLIASVSAGSELAPMVSVDQRKRLARGLFDSYYADLPPDRQVVFDTNRAWTATLAALTDLFPDAKVLACVRDVAWIMDSMEHQFQTNAFENTRLFATPQERSTVFTRCEALANRNGLVGYAWSALNGALYGPHADRLLIIDYDLLVARPVEVIGLVYEFLGEEPFEHDFDTVEYDAPAFDENLGVSGLHRVHRKVEPKPRRTILPPELFEQYAQLNFWRELKGSAAKMITRQAEPAQD</sequence>
<reference evidence="1 2" key="1">
    <citation type="submission" date="2018-10" db="EMBL/GenBank/DDBJ databases">
        <title>Genomic Encyclopedia of Archaeal and Bacterial Type Strains, Phase II (KMG-II): from individual species to whole genera.</title>
        <authorList>
            <person name="Goeker M."/>
        </authorList>
    </citation>
    <scope>NUCLEOTIDE SEQUENCE [LARGE SCALE GENOMIC DNA]</scope>
    <source>
        <strain evidence="1 2">DSM 25217</strain>
    </source>
</reference>
<dbReference type="OrthoDB" id="9800698at2"/>
<proteinExistence type="predicted"/>
<dbReference type="InterPro" id="IPR027417">
    <property type="entry name" value="P-loop_NTPase"/>
</dbReference>
<organism evidence="1 2">
    <name type="scientific">Eilatimonas milleporae</name>
    <dbReference type="NCBI Taxonomy" id="911205"/>
    <lineage>
        <taxon>Bacteria</taxon>
        <taxon>Pseudomonadati</taxon>
        <taxon>Pseudomonadota</taxon>
        <taxon>Alphaproteobacteria</taxon>
        <taxon>Kordiimonadales</taxon>
        <taxon>Kordiimonadaceae</taxon>
        <taxon>Eilatimonas</taxon>
    </lineage>
</organism>
<gene>
    <name evidence="1" type="ORF">BXY39_0623</name>
</gene>
<dbReference type="Gene3D" id="3.40.50.300">
    <property type="entry name" value="P-loop containing nucleotide triphosphate hydrolases"/>
    <property type="match status" value="1"/>
</dbReference>
<dbReference type="Pfam" id="PF13469">
    <property type="entry name" value="Sulfotransfer_3"/>
    <property type="match status" value="1"/>
</dbReference>
<name>A0A3M0D796_9PROT</name>
<dbReference type="SUPFAM" id="SSF52540">
    <property type="entry name" value="P-loop containing nucleoside triphosphate hydrolases"/>
    <property type="match status" value="1"/>
</dbReference>
<dbReference type="GO" id="GO:0016740">
    <property type="term" value="F:transferase activity"/>
    <property type="evidence" value="ECO:0007669"/>
    <property type="project" value="UniProtKB-KW"/>
</dbReference>
<dbReference type="AlphaFoldDB" id="A0A3M0D796"/>
<keyword evidence="2" id="KW-1185">Reference proteome</keyword>
<dbReference type="RefSeq" id="WP_121937337.1">
    <property type="nucleotide sequence ID" value="NZ_REFR01000009.1"/>
</dbReference>
<keyword evidence="1" id="KW-0808">Transferase</keyword>